<evidence type="ECO:0000313" key="4">
    <source>
        <dbReference type="Proteomes" id="UP000306147"/>
    </source>
</evidence>
<feature type="region of interest" description="Disordered" evidence="1">
    <location>
        <begin position="1"/>
        <end position="71"/>
    </location>
</feature>
<proteinExistence type="predicted"/>
<dbReference type="InterPro" id="IPR029058">
    <property type="entry name" value="AB_hydrolase_fold"/>
</dbReference>
<dbReference type="Pfam" id="PF00561">
    <property type="entry name" value="Abhydrolase_1"/>
    <property type="match status" value="1"/>
</dbReference>
<sequence length="391" mass="41679">MPQPRRSTIGGASGRHLNDGITRLNDLPLNEGSAGQPWQDRSSRYDHRGRFPKPRSGLEFPKHPAGHGLTEMPSKADIAFGLQRRLCFRFRPGQKMHQMLAAKLVACVAVLSAAAPAAGNDKPVDGRFDIGGRSIRLACKGTGGPVVVIDAGMGTAPVEDQGWRIIADQVAPVTRVCLYDRAGLGGSDPAPAGPRSSLDAAADLHAVLSAAGIKGPYLLVGHSIGGLHAQVFAAKYPADTAGLVLVSTTHPDQFSRWLALLPAATSDEEKAVTEARAFLTSVQADPSKNEERLDMRASAREAHLLTSLGSKPVIVATHSPRFRMVPGLSEPLAVKLEDATQRMQREYLSLSTNAHQNIAERAGHGLPHEAPKFVVDNIFEGVAAVRQQSAR</sequence>
<keyword evidence="4" id="KW-1185">Reference proteome</keyword>
<dbReference type="SUPFAM" id="SSF53474">
    <property type="entry name" value="alpha/beta-Hydrolases"/>
    <property type="match status" value="1"/>
</dbReference>
<accession>A0A4S1XE61</accession>
<evidence type="ECO:0000259" key="2">
    <source>
        <dbReference type="Pfam" id="PF00561"/>
    </source>
</evidence>
<dbReference type="AlphaFoldDB" id="A0A4S1XE61"/>
<dbReference type="InterPro" id="IPR050266">
    <property type="entry name" value="AB_hydrolase_sf"/>
</dbReference>
<dbReference type="InterPro" id="IPR000073">
    <property type="entry name" value="AB_hydrolase_1"/>
</dbReference>
<dbReference type="Gene3D" id="3.40.50.1820">
    <property type="entry name" value="alpha/beta hydrolase"/>
    <property type="match status" value="1"/>
</dbReference>
<evidence type="ECO:0000256" key="1">
    <source>
        <dbReference type="SAM" id="MobiDB-lite"/>
    </source>
</evidence>
<organism evidence="3 4">
    <name type="scientific">Sphingomonas gei</name>
    <dbReference type="NCBI Taxonomy" id="1395960"/>
    <lineage>
        <taxon>Bacteria</taxon>
        <taxon>Pseudomonadati</taxon>
        <taxon>Pseudomonadota</taxon>
        <taxon>Alphaproteobacteria</taxon>
        <taxon>Sphingomonadales</taxon>
        <taxon>Sphingomonadaceae</taxon>
        <taxon>Sphingomonas</taxon>
    </lineage>
</organism>
<evidence type="ECO:0000313" key="3">
    <source>
        <dbReference type="EMBL" id="TGX54185.1"/>
    </source>
</evidence>
<dbReference type="Proteomes" id="UP000306147">
    <property type="component" value="Unassembled WGS sequence"/>
</dbReference>
<dbReference type="PANTHER" id="PTHR43798">
    <property type="entry name" value="MONOACYLGLYCEROL LIPASE"/>
    <property type="match status" value="1"/>
</dbReference>
<dbReference type="GO" id="GO:0016787">
    <property type="term" value="F:hydrolase activity"/>
    <property type="evidence" value="ECO:0007669"/>
    <property type="project" value="UniProtKB-KW"/>
</dbReference>
<protein>
    <submittedName>
        <fullName evidence="3">Alpha/beta hydrolase</fullName>
    </submittedName>
</protein>
<feature type="domain" description="AB hydrolase-1" evidence="2">
    <location>
        <begin position="145"/>
        <end position="262"/>
    </location>
</feature>
<dbReference type="OrthoDB" id="7185741at2"/>
<gene>
    <name evidence="3" type="ORF">E5A73_08705</name>
</gene>
<keyword evidence="3" id="KW-0378">Hydrolase</keyword>
<dbReference type="PANTHER" id="PTHR43798:SF33">
    <property type="entry name" value="HYDROLASE, PUTATIVE (AFU_ORTHOLOGUE AFUA_2G14860)-RELATED"/>
    <property type="match status" value="1"/>
</dbReference>
<dbReference type="EMBL" id="SRXT01000003">
    <property type="protein sequence ID" value="TGX54185.1"/>
    <property type="molecule type" value="Genomic_DNA"/>
</dbReference>
<dbReference type="GO" id="GO:0016020">
    <property type="term" value="C:membrane"/>
    <property type="evidence" value="ECO:0007669"/>
    <property type="project" value="TreeGrafter"/>
</dbReference>
<reference evidence="3 4" key="1">
    <citation type="submission" date="2019-04" db="EMBL/GenBank/DDBJ databases">
        <title>Sphingomonas psychrotolerans sp. nov., isolated from soil in the Tianshan Mountains, Xinjiang, China.</title>
        <authorList>
            <person name="Luo Y."/>
            <person name="Sheng H."/>
        </authorList>
    </citation>
    <scope>NUCLEOTIDE SEQUENCE [LARGE SCALE GENOMIC DNA]</scope>
    <source>
        <strain evidence="3 4">ZFGT-11</strain>
    </source>
</reference>
<name>A0A4S1XE61_9SPHN</name>
<comment type="caution">
    <text evidence="3">The sequence shown here is derived from an EMBL/GenBank/DDBJ whole genome shotgun (WGS) entry which is preliminary data.</text>
</comment>